<dbReference type="PROSITE" id="PS50977">
    <property type="entry name" value="HTH_TETR_2"/>
    <property type="match status" value="1"/>
</dbReference>
<dbReference type="eggNOG" id="COG1309">
    <property type="taxonomic scope" value="Bacteria"/>
</dbReference>
<dbReference type="RefSeq" id="WP_026318373.1">
    <property type="nucleotide sequence ID" value="NZ_AP025562.1"/>
</dbReference>
<dbReference type="OrthoDB" id="1004370at2"/>
<feature type="domain" description="HTH tetR-type" evidence="3">
    <location>
        <begin position="1"/>
        <end position="60"/>
    </location>
</feature>
<dbReference type="Proteomes" id="UP000322940">
    <property type="component" value="Unassembled WGS sequence"/>
</dbReference>
<evidence type="ECO:0000313" key="4">
    <source>
        <dbReference type="EMBL" id="KAA2376541.1"/>
    </source>
</evidence>
<organism evidence="5 6">
    <name type="scientific">Alistipes onderdonkii</name>
    <dbReference type="NCBI Taxonomy" id="328813"/>
    <lineage>
        <taxon>Bacteria</taxon>
        <taxon>Pseudomonadati</taxon>
        <taxon>Bacteroidota</taxon>
        <taxon>Bacteroidia</taxon>
        <taxon>Bacteroidales</taxon>
        <taxon>Rikenellaceae</taxon>
        <taxon>Alistipes</taxon>
    </lineage>
</organism>
<dbReference type="GO" id="GO:0000976">
    <property type="term" value="F:transcription cis-regulatory region binding"/>
    <property type="evidence" value="ECO:0007669"/>
    <property type="project" value="TreeGrafter"/>
</dbReference>
<reference evidence="5" key="2">
    <citation type="journal article" date="2018" name="BMC Genomics">
        <title>Whole genome sequencing and function prediction of 133 gut anaerobes isolated from chicken caecum in pure cultures.</title>
        <authorList>
            <person name="Medvecky M."/>
            <person name="Cejkova D."/>
            <person name="Polansky O."/>
            <person name="Karasova D."/>
            <person name="Kubasova T."/>
            <person name="Cizek A."/>
            <person name="Rychlik I."/>
        </authorList>
    </citation>
    <scope>NUCLEOTIDE SEQUENCE</scope>
    <source>
        <strain evidence="5">An90</strain>
    </source>
</reference>
<keyword evidence="1 2" id="KW-0238">DNA-binding</keyword>
<dbReference type="EMBL" id="NFHB01000003">
    <property type="protein sequence ID" value="OUN03819.1"/>
    <property type="molecule type" value="Genomic_DNA"/>
</dbReference>
<dbReference type="InterPro" id="IPR009057">
    <property type="entry name" value="Homeodomain-like_sf"/>
</dbReference>
<dbReference type="Proteomes" id="UP000195772">
    <property type="component" value="Unassembled WGS sequence"/>
</dbReference>
<accession>A0A1Y3R2H2</accession>
<evidence type="ECO:0000313" key="7">
    <source>
        <dbReference type="Proteomes" id="UP000322940"/>
    </source>
</evidence>
<dbReference type="PANTHER" id="PTHR30055:SF200">
    <property type="entry name" value="HTH-TYPE TRANSCRIPTIONAL REPRESSOR BDCR"/>
    <property type="match status" value="1"/>
</dbReference>
<dbReference type="AlphaFoldDB" id="A0A1Y3R2H2"/>
<protein>
    <submittedName>
        <fullName evidence="4">TetR/AcrR family transcriptional regulator</fullName>
    </submittedName>
</protein>
<evidence type="ECO:0000313" key="6">
    <source>
        <dbReference type="Proteomes" id="UP000195772"/>
    </source>
</evidence>
<evidence type="ECO:0000259" key="3">
    <source>
        <dbReference type="PROSITE" id="PS50977"/>
    </source>
</evidence>
<feature type="DNA-binding region" description="H-T-H motif" evidence="2">
    <location>
        <begin position="23"/>
        <end position="42"/>
    </location>
</feature>
<dbReference type="PANTHER" id="PTHR30055">
    <property type="entry name" value="HTH-TYPE TRANSCRIPTIONAL REGULATOR RUTR"/>
    <property type="match status" value="1"/>
</dbReference>
<dbReference type="InterPro" id="IPR050109">
    <property type="entry name" value="HTH-type_TetR-like_transc_reg"/>
</dbReference>
<dbReference type="Pfam" id="PF00440">
    <property type="entry name" value="TetR_N"/>
    <property type="match status" value="1"/>
</dbReference>
<sequence>MNKEAILNAACELFLREGMQKLTMRAIAREIGIPKQELCSLFAGKWELVGQSVAARLQKEDAYFDSVCAAARNPMDALLRMSAAMYDAFDAMGWEFAEDVSYYPSAIDALHAERRALRKRQRAVFMRGVDEGYLLGEAYYGLLEKLFWQNFSVGNRDREAAMRMLFTVVRGSATAKGWQEAELVRQEMGLGY</sequence>
<dbReference type="EMBL" id="VVXH01000015">
    <property type="protein sequence ID" value="KAA2376541.1"/>
    <property type="molecule type" value="Genomic_DNA"/>
</dbReference>
<evidence type="ECO:0000256" key="1">
    <source>
        <dbReference type="ARBA" id="ARBA00023125"/>
    </source>
</evidence>
<name>A0A1Y3R2H2_9BACT</name>
<evidence type="ECO:0000256" key="2">
    <source>
        <dbReference type="PROSITE-ProRule" id="PRU00335"/>
    </source>
</evidence>
<evidence type="ECO:0000313" key="5">
    <source>
        <dbReference type="EMBL" id="OUN03819.1"/>
    </source>
</evidence>
<dbReference type="SUPFAM" id="SSF46689">
    <property type="entry name" value="Homeodomain-like"/>
    <property type="match status" value="1"/>
</dbReference>
<reference evidence="4 7" key="3">
    <citation type="journal article" date="2019" name="Nat. Med.">
        <title>A library of human gut bacterial isolates paired with longitudinal multiomics data enables mechanistic microbiome research.</title>
        <authorList>
            <person name="Poyet M."/>
            <person name="Groussin M."/>
            <person name="Gibbons S.M."/>
            <person name="Avila-Pacheco J."/>
            <person name="Jiang X."/>
            <person name="Kearney S.M."/>
            <person name="Perrotta A.R."/>
            <person name="Berdy B."/>
            <person name="Zhao S."/>
            <person name="Lieberman T.D."/>
            <person name="Swanson P.K."/>
            <person name="Smith M."/>
            <person name="Roesemann S."/>
            <person name="Alexander J.E."/>
            <person name="Rich S.A."/>
            <person name="Livny J."/>
            <person name="Vlamakis H."/>
            <person name="Clish C."/>
            <person name="Bullock K."/>
            <person name="Deik A."/>
            <person name="Scott J."/>
            <person name="Pierce K.A."/>
            <person name="Xavier R.J."/>
            <person name="Alm E.J."/>
        </authorList>
    </citation>
    <scope>NUCLEOTIDE SEQUENCE [LARGE SCALE GENOMIC DNA]</scope>
    <source>
        <strain evidence="4 7">BIOML-A266</strain>
    </source>
</reference>
<reference evidence="6" key="1">
    <citation type="submission" date="2017-04" db="EMBL/GenBank/DDBJ databases">
        <title>Function of individual gut microbiota members based on whole genome sequencing of pure cultures obtained from chicken caecum.</title>
        <authorList>
            <person name="Medvecky M."/>
            <person name="Cejkova D."/>
            <person name="Polansky O."/>
            <person name="Karasova D."/>
            <person name="Kubasova T."/>
            <person name="Cizek A."/>
            <person name="Rychlik I."/>
        </authorList>
    </citation>
    <scope>NUCLEOTIDE SEQUENCE [LARGE SCALE GENOMIC DNA]</scope>
    <source>
        <strain evidence="6">An90</strain>
    </source>
</reference>
<dbReference type="Gene3D" id="1.10.357.10">
    <property type="entry name" value="Tetracycline Repressor, domain 2"/>
    <property type="match status" value="1"/>
</dbReference>
<dbReference type="GO" id="GO:0003700">
    <property type="term" value="F:DNA-binding transcription factor activity"/>
    <property type="evidence" value="ECO:0007669"/>
    <property type="project" value="TreeGrafter"/>
</dbReference>
<dbReference type="InterPro" id="IPR001647">
    <property type="entry name" value="HTH_TetR"/>
</dbReference>
<gene>
    <name evidence="5" type="ORF">B5G41_04965</name>
    <name evidence="4" type="ORF">F2Y10_13095</name>
</gene>
<comment type="caution">
    <text evidence="5">The sequence shown here is derived from an EMBL/GenBank/DDBJ whole genome shotgun (WGS) entry which is preliminary data.</text>
</comment>
<proteinExistence type="predicted"/>